<dbReference type="CDD" id="cd08295">
    <property type="entry name" value="double_bond_reductase_like"/>
    <property type="match status" value="1"/>
</dbReference>
<dbReference type="InterPro" id="IPR020843">
    <property type="entry name" value="ER"/>
</dbReference>
<dbReference type="InterPro" id="IPR036291">
    <property type="entry name" value="NAD(P)-bd_dom_sf"/>
</dbReference>
<dbReference type="InterPro" id="IPR013149">
    <property type="entry name" value="ADH-like_C"/>
</dbReference>
<evidence type="ECO:0000256" key="1">
    <source>
        <dbReference type="ARBA" id="ARBA00023002"/>
    </source>
</evidence>
<dbReference type="Gene3D" id="3.90.180.10">
    <property type="entry name" value="Medium-chain alcohol dehydrogenases, catalytic domain"/>
    <property type="match status" value="1"/>
</dbReference>
<dbReference type="Gene3D" id="3.40.50.720">
    <property type="entry name" value="NAD(P)-binding Rossmann-like Domain"/>
    <property type="match status" value="1"/>
</dbReference>
<feature type="domain" description="Enoyl reductase (ER)" evidence="2">
    <location>
        <begin position="54"/>
        <end position="349"/>
    </location>
</feature>
<organism evidence="3 4">
    <name type="scientific">Rhodamnia argentea</name>
    <dbReference type="NCBI Taxonomy" id="178133"/>
    <lineage>
        <taxon>Eukaryota</taxon>
        <taxon>Viridiplantae</taxon>
        <taxon>Streptophyta</taxon>
        <taxon>Embryophyta</taxon>
        <taxon>Tracheophyta</taxon>
        <taxon>Spermatophyta</taxon>
        <taxon>Magnoliopsida</taxon>
        <taxon>eudicotyledons</taxon>
        <taxon>Gunneridae</taxon>
        <taxon>Pentapetalae</taxon>
        <taxon>rosids</taxon>
        <taxon>malvids</taxon>
        <taxon>Myrtales</taxon>
        <taxon>Myrtaceae</taxon>
        <taxon>Myrtoideae</taxon>
        <taxon>Myrteae</taxon>
        <taxon>Australasian group</taxon>
        <taxon>Rhodamnia</taxon>
    </lineage>
</organism>
<dbReference type="SMART" id="SM00829">
    <property type="entry name" value="PKS_ER"/>
    <property type="match status" value="1"/>
</dbReference>
<dbReference type="Proteomes" id="UP000827889">
    <property type="component" value="Chromosome 9"/>
</dbReference>
<dbReference type="Pfam" id="PF00107">
    <property type="entry name" value="ADH_zinc_N"/>
    <property type="match status" value="1"/>
</dbReference>
<dbReference type="Pfam" id="PF16884">
    <property type="entry name" value="ADH_N_2"/>
    <property type="match status" value="1"/>
</dbReference>
<protein>
    <submittedName>
        <fullName evidence="4">2-alkenal reductase (NADP(+)-dependent)-like isoform X1</fullName>
    </submittedName>
</protein>
<dbReference type="InterPro" id="IPR041694">
    <property type="entry name" value="ADH_N_2"/>
</dbReference>
<dbReference type="SUPFAM" id="SSF50129">
    <property type="entry name" value="GroES-like"/>
    <property type="match status" value="1"/>
</dbReference>
<sequence length="354" mass="39225">MKERERGRMEERGAMVSNKQVVLRDYVSGFPTVEDMEVRRGEMKLEIPRGSKAVVVKNLYLSCDAYMRLLMNRTTTDLLTPYTPGSPISGFGVAKIVDSGSPKFKVGDLVWGTTGWEEYSLITNPEGLSKIEHTDVPLSYYIGILGIPGMTSYVGFYKVCSAKKGDTVFISAASGAIGQIVGQFAKLTGCYVVGCAGSKEKVDLLKSKFGFDDAFNYKEERELAAALKRYFPEGIDIYFDNVGGEMLDAVLVNMRAHGRITLCGMVSQYSSDSPVGVTNLMHAIYKRVRIEGFAIADHMNEYSKFLEFMLPHIREGKIVYIEDIAEGFENGPSALVRIFNGRNVGKQLVVLARE</sequence>
<reference evidence="4" key="1">
    <citation type="submission" date="2025-08" db="UniProtKB">
        <authorList>
            <consortium name="RefSeq"/>
        </authorList>
    </citation>
    <scope>IDENTIFICATION</scope>
    <source>
        <tissue evidence="4">Leaf</tissue>
    </source>
</reference>
<dbReference type="PANTHER" id="PTHR43205">
    <property type="entry name" value="PROSTAGLANDIN REDUCTASE"/>
    <property type="match status" value="1"/>
</dbReference>
<evidence type="ECO:0000259" key="2">
    <source>
        <dbReference type="SMART" id="SM00829"/>
    </source>
</evidence>
<dbReference type="GO" id="GO:0032440">
    <property type="term" value="F:2-alkenal reductase [NAD(P)H] activity"/>
    <property type="evidence" value="ECO:0007669"/>
    <property type="project" value="TreeGrafter"/>
</dbReference>
<name>A0A8B8PM92_9MYRT</name>
<dbReference type="GeneID" id="115744339"/>
<dbReference type="InterPro" id="IPR011032">
    <property type="entry name" value="GroES-like_sf"/>
</dbReference>
<dbReference type="PANTHER" id="PTHR43205:SF7">
    <property type="entry name" value="PROSTAGLANDIN REDUCTASE 1"/>
    <property type="match status" value="1"/>
</dbReference>
<dbReference type="AlphaFoldDB" id="A0A8B8PM92"/>
<dbReference type="RefSeq" id="XP_030535318.2">
    <property type="nucleotide sequence ID" value="XM_030679458.2"/>
</dbReference>
<dbReference type="InterPro" id="IPR045010">
    <property type="entry name" value="MDR_fam"/>
</dbReference>
<gene>
    <name evidence="4" type="primary">LOC115744339</name>
</gene>
<proteinExistence type="predicted"/>
<dbReference type="GO" id="GO:0006979">
    <property type="term" value="P:response to oxidative stress"/>
    <property type="evidence" value="ECO:0007669"/>
    <property type="project" value="TreeGrafter"/>
</dbReference>
<accession>A0A8B8PM92</accession>
<dbReference type="SUPFAM" id="SSF51735">
    <property type="entry name" value="NAD(P)-binding Rossmann-fold domains"/>
    <property type="match status" value="1"/>
</dbReference>
<keyword evidence="1" id="KW-0560">Oxidoreductase</keyword>
<evidence type="ECO:0000313" key="3">
    <source>
        <dbReference type="Proteomes" id="UP000827889"/>
    </source>
</evidence>
<evidence type="ECO:0000313" key="4">
    <source>
        <dbReference type="RefSeq" id="XP_030535318.2"/>
    </source>
</evidence>
<keyword evidence="3" id="KW-1185">Reference proteome</keyword>
<dbReference type="KEGG" id="rarg:115744339"/>